<dbReference type="Pfam" id="PF01926">
    <property type="entry name" value="MMR_HSR1"/>
    <property type="match status" value="1"/>
</dbReference>
<proteinExistence type="predicted"/>
<dbReference type="AlphaFoldDB" id="B8M511"/>
<dbReference type="HOGENOM" id="CLU_018003_1_3_1"/>
<protein>
    <recommendedName>
        <fullName evidence="2">G domain-containing protein</fullName>
    </recommendedName>
</protein>
<evidence type="ECO:0000256" key="1">
    <source>
        <dbReference type="SAM" id="Coils"/>
    </source>
</evidence>
<dbReference type="RefSeq" id="XP_002480051.1">
    <property type="nucleotide sequence ID" value="XM_002480006.1"/>
</dbReference>
<dbReference type="InterPro" id="IPR027417">
    <property type="entry name" value="P-loop_NTPase"/>
</dbReference>
<dbReference type="eggNOG" id="ENOG502S03K">
    <property type="taxonomic scope" value="Eukaryota"/>
</dbReference>
<dbReference type="EMBL" id="EQ962654">
    <property type="protein sequence ID" value="EED19617.1"/>
    <property type="molecule type" value="Genomic_DNA"/>
</dbReference>
<dbReference type="GeneID" id="8099017"/>
<evidence type="ECO:0000259" key="2">
    <source>
        <dbReference type="Pfam" id="PF01926"/>
    </source>
</evidence>
<dbReference type="VEuPathDB" id="FungiDB:TSTA_028980"/>
<feature type="domain" description="G" evidence="2">
    <location>
        <begin position="42"/>
        <end position="130"/>
    </location>
</feature>
<keyword evidence="4" id="KW-1185">Reference proteome</keyword>
<keyword evidence="1" id="KW-0175">Coiled coil</keyword>
<dbReference type="Gene3D" id="3.40.50.300">
    <property type="entry name" value="P-loop containing nucleotide triphosphate hydrolases"/>
    <property type="match status" value="1"/>
</dbReference>
<dbReference type="OMA" id="PMLFGDP"/>
<dbReference type="GO" id="GO:0005525">
    <property type="term" value="F:GTP binding"/>
    <property type="evidence" value="ECO:0007669"/>
    <property type="project" value="InterPro"/>
</dbReference>
<feature type="coiled-coil region" evidence="1">
    <location>
        <begin position="253"/>
        <end position="320"/>
    </location>
</feature>
<reference evidence="4" key="1">
    <citation type="journal article" date="2015" name="Genome Announc.">
        <title>Genome sequence of the AIDS-associated pathogen Penicillium marneffei (ATCC18224) and its near taxonomic relative Talaromyces stipitatus (ATCC10500).</title>
        <authorList>
            <person name="Nierman W.C."/>
            <person name="Fedorova-Abrams N.D."/>
            <person name="Andrianopoulos A."/>
        </authorList>
    </citation>
    <scope>NUCLEOTIDE SEQUENCE [LARGE SCALE GENOMIC DNA]</scope>
    <source>
        <strain evidence="4">ATCC 10500 / CBS 375.48 / QM 6759 / NRRL 1006</strain>
    </source>
</reference>
<dbReference type="InParanoid" id="B8M511"/>
<dbReference type="STRING" id="441959.B8M511"/>
<dbReference type="InterPro" id="IPR006073">
    <property type="entry name" value="GTP-bd"/>
</dbReference>
<dbReference type="OrthoDB" id="8954335at2759"/>
<dbReference type="PhylomeDB" id="B8M511"/>
<organism evidence="3 4">
    <name type="scientific">Talaromyces stipitatus (strain ATCC 10500 / CBS 375.48 / QM 6759 / NRRL 1006)</name>
    <name type="common">Penicillium stipitatum</name>
    <dbReference type="NCBI Taxonomy" id="441959"/>
    <lineage>
        <taxon>Eukaryota</taxon>
        <taxon>Fungi</taxon>
        <taxon>Dikarya</taxon>
        <taxon>Ascomycota</taxon>
        <taxon>Pezizomycotina</taxon>
        <taxon>Eurotiomycetes</taxon>
        <taxon>Eurotiomycetidae</taxon>
        <taxon>Eurotiales</taxon>
        <taxon>Trichocomaceae</taxon>
        <taxon>Talaromyces</taxon>
        <taxon>Talaromyces sect. Talaromyces</taxon>
    </lineage>
</organism>
<dbReference type="Proteomes" id="UP000001745">
    <property type="component" value="Unassembled WGS sequence"/>
</dbReference>
<name>B8M511_TALSN</name>
<evidence type="ECO:0000313" key="3">
    <source>
        <dbReference type="EMBL" id="EED19617.1"/>
    </source>
</evidence>
<evidence type="ECO:0000313" key="4">
    <source>
        <dbReference type="Proteomes" id="UP000001745"/>
    </source>
</evidence>
<sequence length="394" mass="45302">MAGSMYHSQTKDRYSSIPPRYEDITMADDPAPVTITANDIVIAVMGVTGAGKSTFISYFCPTARAGEGLESFTRSVEAHEADIDDQRVILIDTPGFDDTHRTETAVLREVAAWLNRSYEANIKLAGIIYLHRINDNRLGGAALRNLRMFKQLCGEDRLSCVVLGTTMWGLVPVNTAIKREIELKQNEEFWAGMIRKGSKVFRQDNGLVSALAIIRFILSKRSRDAPGGVTLQIQEEMARGATLDETAAGREVNAEIDRLRSQHKQELRDLRAEFEEAQKLNDAHYREELLRVKADVEKKMKEERDDRERMRVTWEQLKKQRDEELQLERQKAYELELEHRETILKKEAELDGLKSRNDLEAELIKERLMKDLEKAKAERYREQLRRLHTPCVVM</sequence>
<accession>B8M511</accession>
<gene>
    <name evidence="3" type="ORF">TSTA_028980</name>
</gene>
<dbReference type="SUPFAM" id="SSF52540">
    <property type="entry name" value="P-loop containing nucleoside triphosphate hydrolases"/>
    <property type="match status" value="1"/>
</dbReference>